<dbReference type="SUPFAM" id="SSF55826">
    <property type="entry name" value="YbaK/ProRS associated domain"/>
    <property type="match status" value="1"/>
</dbReference>
<dbReference type="GO" id="GO:0016829">
    <property type="term" value="F:lyase activity"/>
    <property type="evidence" value="ECO:0007669"/>
    <property type="project" value="UniProtKB-KW"/>
</dbReference>
<reference evidence="6" key="1">
    <citation type="submission" date="2020-10" db="EMBL/GenBank/DDBJ databases">
        <authorList>
            <person name="Lu T."/>
            <person name="Wang Q."/>
            <person name="Han X."/>
        </authorList>
    </citation>
    <scope>NUCLEOTIDE SEQUENCE</scope>
    <source>
        <strain evidence="6">WQ 117</strain>
    </source>
</reference>
<name>A0A8J7G3B1_9FLAO</name>
<feature type="domain" description="YbaK/aminoacyl-tRNA synthetase-associated" evidence="5">
    <location>
        <begin position="34"/>
        <end position="150"/>
    </location>
</feature>
<dbReference type="Pfam" id="PF04073">
    <property type="entry name" value="tRNA_edit"/>
    <property type="match status" value="1"/>
</dbReference>
<comment type="caution">
    <text evidence="6">The sequence shown here is derived from an EMBL/GenBank/DDBJ whole genome shotgun (WGS) entry which is preliminary data.</text>
</comment>
<sequence length="161" mass="17872">MDKKKINKTNAARVLESLKIDFELRTYDVEGEHQTAEEVAEAIGVRPDLIYKTLVLKGQKDPFIVAVIPCDAHLDLKKIAKASGNKNCEMLPMKDLLSTTGYIRGGCSPIGMKKLFPTYIEEMATLEEKIIISAGKKGLQIVINPQDLIKVIEGEFVDLVL</sequence>
<accession>A0A8J7G3B1</accession>
<evidence type="ECO:0000313" key="7">
    <source>
        <dbReference type="Proteomes" id="UP000608754"/>
    </source>
</evidence>
<proteinExistence type="inferred from homology"/>
<evidence type="ECO:0000256" key="1">
    <source>
        <dbReference type="ARBA" id="ARBA00009798"/>
    </source>
</evidence>
<dbReference type="NCBIfam" id="TIGR00011">
    <property type="entry name" value="YbaK_EbsC"/>
    <property type="match status" value="1"/>
</dbReference>
<dbReference type="GO" id="GO:0002161">
    <property type="term" value="F:aminoacyl-tRNA deacylase activity"/>
    <property type="evidence" value="ECO:0007669"/>
    <property type="project" value="InterPro"/>
</dbReference>
<dbReference type="GO" id="GO:0006412">
    <property type="term" value="P:translation"/>
    <property type="evidence" value="ECO:0007669"/>
    <property type="project" value="UniProtKB-KW"/>
</dbReference>
<dbReference type="CDD" id="cd00002">
    <property type="entry name" value="YbaK_deacylase"/>
    <property type="match status" value="1"/>
</dbReference>
<evidence type="ECO:0000256" key="2">
    <source>
        <dbReference type="ARBA" id="ARBA00022917"/>
    </source>
</evidence>
<protein>
    <recommendedName>
        <fullName evidence="4">Cys-tRNA(Pro)/Cys-tRNA(Cys) deacylase</fullName>
        <ecNumber evidence="4">4.2.-.-</ecNumber>
    </recommendedName>
</protein>
<dbReference type="EC" id="4.2.-.-" evidence="4"/>
<comment type="similarity">
    <text evidence="1 4">Belongs to the prolyl-tRNA editing family. YbaK/EbsC subfamily.</text>
</comment>
<dbReference type="Proteomes" id="UP000608754">
    <property type="component" value="Unassembled WGS sequence"/>
</dbReference>
<dbReference type="RefSeq" id="WP_194181529.1">
    <property type="nucleotide sequence ID" value="NZ_JADGIK010000001.1"/>
</dbReference>
<dbReference type="PANTHER" id="PTHR30411:SF0">
    <property type="entry name" value="CYS-TRNA(PRO)_CYS-TRNA(CYS) DEACYLASE YBAK"/>
    <property type="match status" value="1"/>
</dbReference>
<dbReference type="InterPro" id="IPR007214">
    <property type="entry name" value="YbaK/aa-tRNA-synth-assoc-dom"/>
</dbReference>
<dbReference type="AlphaFoldDB" id="A0A8J7G3B1"/>
<evidence type="ECO:0000256" key="3">
    <source>
        <dbReference type="ARBA" id="ARBA00023239"/>
    </source>
</evidence>
<keyword evidence="3 4" id="KW-0456">Lyase</keyword>
<evidence type="ECO:0000259" key="5">
    <source>
        <dbReference type="Pfam" id="PF04073"/>
    </source>
</evidence>
<dbReference type="EMBL" id="JADGIK010000001">
    <property type="protein sequence ID" value="MBF0595997.1"/>
    <property type="molecule type" value="Genomic_DNA"/>
</dbReference>
<keyword evidence="7" id="KW-1185">Reference proteome</keyword>
<gene>
    <name evidence="6" type="primary">ybaK</name>
    <name evidence="6" type="ORF">IM532_00725</name>
</gene>
<dbReference type="Gene3D" id="3.90.960.10">
    <property type="entry name" value="YbaK/aminoacyl-tRNA synthetase-associated domain"/>
    <property type="match status" value="1"/>
</dbReference>
<organism evidence="6 7">
    <name type="scientific">Faecalibacter rhinopitheci</name>
    <dbReference type="NCBI Taxonomy" id="2779678"/>
    <lineage>
        <taxon>Bacteria</taxon>
        <taxon>Pseudomonadati</taxon>
        <taxon>Bacteroidota</taxon>
        <taxon>Flavobacteriia</taxon>
        <taxon>Flavobacteriales</taxon>
        <taxon>Weeksellaceae</taxon>
        <taxon>Faecalibacter</taxon>
    </lineage>
</organism>
<keyword evidence="2 4" id="KW-0648">Protein biosynthesis</keyword>
<evidence type="ECO:0000313" key="6">
    <source>
        <dbReference type="EMBL" id="MBF0595997.1"/>
    </source>
</evidence>
<dbReference type="InterPro" id="IPR036754">
    <property type="entry name" value="YbaK/aa-tRNA-synt-asso_dom_sf"/>
</dbReference>
<evidence type="ECO:0000256" key="4">
    <source>
        <dbReference type="PIRNR" id="PIRNR006181"/>
    </source>
</evidence>
<dbReference type="InterPro" id="IPR004369">
    <property type="entry name" value="Prolyl-tRNA_editing_YbaK/EbsC"/>
</dbReference>
<dbReference type="PIRSF" id="PIRSF006181">
    <property type="entry name" value="EbsC_YbaK"/>
    <property type="match status" value="1"/>
</dbReference>
<dbReference type="PANTHER" id="PTHR30411">
    <property type="entry name" value="CYTOPLASMIC PROTEIN"/>
    <property type="match status" value="1"/>
</dbReference>